<dbReference type="Proteomes" id="UP001596119">
    <property type="component" value="Unassembled WGS sequence"/>
</dbReference>
<accession>A0ABW1I581</accession>
<dbReference type="SUPFAM" id="SSF51735">
    <property type="entry name" value="NAD(P)-binding Rossmann-fold domains"/>
    <property type="match status" value="1"/>
</dbReference>
<keyword evidence="3" id="KW-1185">Reference proteome</keyword>
<evidence type="ECO:0000313" key="3">
    <source>
        <dbReference type="Proteomes" id="UP001596119"/>
    </source>
</evidence>
<reference evidence="3" key="1">
    <citation type="journal article" date="2019" name="Int. J. Syst. Evol. Microbiol.">
        <title>The Global Catalogue of Microorganisms (GCM) 10K type strain sequencing project: providing services to taxonomists for standard genome sequencing and annotation.</title>
        <authorList>
            <consortium name="The Broad Institute Genomics Platform"/>
            <consortium name="The Broad Institute Genome Sequencing Center for Infectious Disease"/>
            <person name="Wu L."/>
            <person name="Ma J."/>
        </authorList>
    </citation>
    <scope>NUCLEOTIDE SEQUENCE [LARGE SCALE GENOMIC DNA]</scope>
    <source>
        <strain evidence="3">CGMCC 4.7397</strain>
    </source>
</reference>
<proteinExistence type="predicted"/>
<dbReference type="Gene3D" id="3.40.50.720">
    <property type="entry name" value="NAD(P)-binding Rossmann-like Domain"/>
    <property type="match status" value="1"/>
</dbReference>
<protein>
    <submittedName>
        <fullName evidence="2">SDR family oxidoreductase</fullName>
    </submittedName>
</protein>
<evidence type="ECO:0000256" key="1">
    <source>
        <dbReference type="SAM" id="MobiDB-lite"/>
    </source>
</evidence>
<evidence type="ECO:0000313" key="2">
    <source>
        <dbReference type="EMBL" id="MFC5947522.1"/>
    </source>
</evidence>
<dbReference type="InterPro" id="IPR036291">
    <property type="entry name" value="NAD(P)-bd_dom_sf"/>
</dbReference>
<dbReference type="EMBL" id="JBHSQK010000007">
    <property type="protein sequence ID" value="MFC5947522.1"/>
    <property type="molecule type" value="Genomic_DNA"/>
</dbReference>
<dbReference type="RefSeq" id="WP_379564552.1">
    <property type="nucleotide sequence ID" value="NZ_JBHSQK010000007.1"/>
</dbReference>
<organism evidence="2 3">
    <name type="scientific">Pseudonocardia lutea</name>
    <dbReference type="NCBI Taxonomy" id="2172015"/>
    <lineage>
        <taxon>Bacteria</taxon>
        <taxon>Bacillati</taxon>
        <taxon>Actinomycetota</taxon>
        <taxon>Actinomycetes</taxon>
        <taxon>Pseudonocardiales</taxon>
        <taxon>Pseudonocardiaceae</taxon>
        <taxon>Pseudonocardia</taxon>
    </lineage>
</organism>
<sequence length="63" mass="6855">MRGLTQAAAKELAPHGITVNAYCPGVAWTPGWEKLDDEFAKSNGAHKGRCSRSSRTSRPWAAR</sequence>
<name>A0ABW1I581_9PSEU</name>
<gene>
    <name evidence="2" type="ORF">ACFQH9_04440</name>
</gene>
<dbReference type="Pfam" id="PF13561">
    <property type="entry name" value="adh_short_C2"/>
    <property type="match status" value="1"/>
</dbReference>
<dbReference type="InterPro" id="IPR002347">
    <property type="entry name" value="SDR_fam"/>
</dbReference>
<feature type="region of interest" description="Disordered" evidence="1">
    <location>
        <begin position="42"/>
        <end position="63"/>
    </location>
</feature>
<comment type="caution">
    <text evidence="2">The sequence shown here is derived from an EMBL/GenBank/DDBJ whole genome shotgun (WGS) entry which is preliminary data.</text>
</comment>